<name>A0A543J0B8_9ACTN</name>
<dbReference type="AlphaFoldDB" id="A0A543J0B8"/>
<dbReference type="GO" id="GO:0055085">
    <property type="term" value="P:transmembrane transport"/>
    <property type="evidence" value="ECO:0007669"/>
    <property type="project" value="InterPro"/>
</dbReference>
<evidence type="ECO:0000313" key="10">
    <source>
        <dbReference type="Proteomes" id="UP000319213"/>
    </source>
</evidence>
<accession>A0A543J0B8</accession>
<feature type="transmembrane region" description="Helical" evidence="7">
    <location>
        <begin position="224"/>
        <end position="247"/>
    </location>
</feature>
<dbReference type="Proteomes" id="UP000319213">
    <property type="component" value="Unassembled WGS sequence"/>
</dbReference>
<dbReference type="PROSITE" id="PS50928">
    <property type="entry name" value="ABC_TM1"/>
    <property type="match status" value="1"/>
</dbReference>
<keyword evidence="10" id="KW-1185">Reference proteome</keyword>
<evidence type="ECO:0000256" key="4">
    <source>
        <dbReference type="ARBA" id="ARBA00022692"/>
    </source>
</evidence>
<comment type="caution">
    <text evidence="9">The sequence shown here is derived from an EMBL/GenBank/DDBJ whole genome shotgun (WGS) entry which is preliminary data.</text>
</comment>
<dbReference type="InterPro" id="IPR000515">
    <property type="entry name" value="MetI-like"/>
</dbReference>
<keyword evidence="6 7" id="KW-0472">Membrane</keyword>
<proteinExistence type="inferred from homology"/>
<evidence type="ECO:0000259" key="8">
    <source>
        <dbReference type="PROSITE" id="PS50928"/>
    </source>
</evidence>
<organism evidence="9 10">
    <name type="scientific">Thermopolyspora flexuosa</name>
    <dbReference type="NCBI Taxonomy" id="103836"/>
    <lineage>
        <taxon>Bacteria</taxon>
        <taxon>Bacillati</taxon>
        <taxon>Actinomycetota</taxon>
        <taxon>Actinomycetes</taxon>
        <taxon>Streptosporangiales</taxon>
        <taxon>Streptosporangiaceae</taxon>
        <taxon>Thermopolyspora</taxon>
    </lineage>
</organism>
<protein>
    <submittedName>
        <fullName evidence="9">NitT/TauT family transport system permease protein</fullName>
    </submittedName>
</protein>
<keyword evidence="5 7" id="KW-1133">Transmembrane helix</keyword>
<evidence type="ECO:0000256" key="6">
    <source>
        <dbReference type="ARBA" id="ARBA00023136"/>
    </source>
</evidence>
<keyword evidence="2 7" id="KW-0813">Transport</keyword>
<dbReference type="PANTHER" id="PTHR30151">
    <property type="entry name" value="ALKANE SULFONATE ABC TRANSPORTER-RELATED, MEMBRANE SUBUNIT"/>
    <property type="match status" value="1"/>
</dbReference>
<keyword evidence="4 7" id="KW-0812">Transmembrane</keyword>
<evidence type="ECO:0000313" key="9">
    <source>
        <dbReference type="EMBL" id="TQM76274.1"/>
    </source>
</evidence>
<dbReference type="EMBL" id="VFPQ01000001">
    <property type="protein sequence ID" value="TQM76274.1"/>
    <property type="molecule type" value="Genomic_DNA"/>
</dbReference>
<feature type="domain" description="ABC transmembrane type-1" evidence="8">
    <location>
        <begin position="64"/>
        <end position="248"/>
    </location>
</feature>
<comment type="subcellular location">
    <subcellularLocation>
        <location evidence="1 7">Cell membrane</location>
        <topology evidence="1 7">Multi-pass membrane protein</topology>
    </subcellularLocation>
</comment>
<dbReference type="RefSeq" id="WP_142260180.1">
    <property type="nucleotide sequence ID" value="NZ_BMPV01000001.1"/>
</dbReference>
<comment type="similarity">
    <text evidence="7">Belongs to the binding-protein-dependent transport system permease family.</text>
</comment>
<keyword evidence="3" id="KW-1003">Cell membrane</keyword>
<dbReference type="GO" id="GO:0005886">
    <property type="term" value="C:plasma membrane"/>
    <property type="evidence" value="ECO:0007669"/>
    <property type="project" value="UniProtKB-SubCell"/>
</dbReference>
<dbReference type="OrthoDB" id="3173654at2"/>
<dbReference type="Gene3D" id="1.10.3720.10">
    <property type="entry name" value="MetI-like"/>
    <property type="match status" value="1"/>
</dbReference>
<dbReference type="PANTHER" id="PTHR30151:SF20">
    <property type="entry name" value="ABC TRANSPORTER PERMEASE PROTEIN HI_0355-RELATED"/>
    <property type="match status" value="1"/>
</dbReference>
<sequence length="270" mass="28432">MSRVGRRIRDGAGGMRAPLAFLAAALLLWQVVTSTGLVKFYVLPAPSTVLEAMARYAPTIAEESLATLTVALAGFGLGTVAAIAVAMTLTYARLVRDAVYPLLLALRALPFIAIIPILVVIMGTGYEPRITVCALSTFLTTLVNLMRGLRSADAEVEELMHTLNATGMQRLLKVRAYAARPYLLAALRISASSCVIEATVAEWITGDSGLGYLVQISGYTFQIGLMWAAIVVASALTLGLVGIITLVERVAMPWVPRGGVGAAARQGGAA</sequence>
<feature type="transmembrane region" description="Helical" evidence="7">
    <location>
        <begin position="104"/>
        <end position="123"/>
    </location>
</feature>
<evidence type="ECO:0000256" key="1">
    <source>
        <dbReference type="ARBA" id="ARBA00004651"/>
    </source>
</evidence>
<dbReference type="InterPro" id="IPR035906">
    <property type="entry name" value="MetI-like_sf"/>
</dbReference>
<evidence type="ECO:0000256" key="5">
    <source>
        <dbReference type="ARBA" id="ARBA00022989"/>
    </source>
</evidence>
<feature type="transmembrane region" description="Helical" evidence="7">
    <location>
        <begin position="65"/>
        <end position="92"/>
    </location>
</feature>
<evidence type="ECO:0000256" key="2">
    <source>
        <dbReference type="ARBA" id="ARBA00022448"/>
    </source>
</evidence>
<evidence type="ECO:0000256" key="3">
    <source>
        <dbReference type="ARBA" id="ARBA00022475"/>
    </source>
</evidence>
<dbReference type="SUPFAM" id="SSF161098">
    <property type="entry name" value="MetI-like"/>
    <property type="match status" value="1"/>
</dbReference>
<dbReference type="Pfam" id="PF00528">
    <property type="entry name" value="BPD_transp_1"/>
    <property type="match status" value="1"/>
</dbReference>
<reference evidence="9 10" key="1">
    <citation type="submission" date="2019-06" db="EMBL/GenBank/DDBJ databases">
        <title>Sequencing the genomes of 1000 actinobacteria strains.</title>
        <authorList>
            <person name="Klenk H.-P."/>
        </authorList>
    </citation>
    <scope>NUCLEOTIDE SEQUENCE [LARGE SCALE GENOMIC DNA]</scope>
    <source>
        <strain evidence="9 10">DSM 43186</strain>
    </source>
</reference>
<gene>
    <name evidence="9" type="ORF">FHX40_3007</name>
</gene>
<evidence type="ECO:0000256" key="7">
    <source>
        <dbReference type="RuleBase" id="RU363032"/>
    </source>
</evidence>